<dbReference type="AlphaFoldDB" id="A0A8K0MMW9"/>
<proteinExistence type="predicted"/>
<name>A0A8K0MMW9_9ROSA</name>
<accession>A0A8K0MMW9</accession>
<dbReference type="Proteomes" id="UP000796880">
    <property type="component" value="Unassembled WGS sequence"/>
</dbReference>
<organism evidence="2 3">
    <name type="scientific">Rhamnella rubrinervis</name>
    <dbReference type="NCBI Taxonomy" id="2594499"/>
    <lineage>
        <taxon>Eukaryota</taxon>
        <taxon>Viridiplantae</taxon>
        <taxon>Streptophyta</taxon>
        <taxon>Embryophyta</taxon>
        <taxon>Tracheophyta</taxon>
        <taxon>Spermatophyta</taxon>
        <taxon>Magnoliopsida</taxon>
        <taxon>eudicotyledons</taxon>
        <taxon>Gunneridae</taxon>
        <taxon>Pentapetalae</taxon>
        <taxon>rosids</taxon>
        <taxon>fabids</taxon>
        <taxon>Rosales</taxon>
        <taxon>Rhamnaceae</taxon>
        <taxon>rhamnoid group</taxon>
        <taxon>Rhamneae</taxon>
        <taxon>Rhamnella</taxon>
    </lineage>
</organism>
<gene>
    <name evidence="2" type="ORF">FNV43_RR08038</name>
</gene>
<protein>
    <submittedName>
        <fullName evidence="2">Uncharacterized protein</fullName>
    </submittedName>
</protein>
<reference evidence="2" key="1">
    <citation type="submission" date="2020-03" db="EMBL/GenBank/DDBJ databases">
        <title>A high-quality chromosome-level genome assembly of a woody plant with both climbing and erect habits, Rhamnella rubrinervis.</title>
        <authorList>
            <person name="Lu Z."/>
            <person name="Yang Y."/>
            <person name="Zhu X."/>
            <person name="Sun Y."/>
        </authorList>
    </citation>
    <scope>NUCLEOTIDE SEQUENCE</scope>
    <source>
        <strain evidence="2">BYM</strain>
        <tissue evidence="2">Leaf</tissue>
    </source>
</reference>
<evidence type="ECO:0000256" key="1">
    <source>
        <dbReference type="SAM" id="MobiDB-lite"/>
    </source>
</evidence>
<feature type="compositionally biased region" description="Basic and acidic residues" evidence="1">
    <location>
        <begin position="47"/>
        <end position="73"/>
    </location>
</feature>
<keyword evidence="3" id="KW-1185">Reference proteome</keyword>
<dbReference type="OrthoDB" id="1718752at2759"/>
<evidence type="ECO:0000313" key="3">
    <source>
        <dbReference type="Proteomes" id="UP000796880"/>
    </source>
</evidence>
<evidence type="ECO:0000313" key="2">
    <source>
        <dbReference type="EMBL" id="KAF3451942.1"/>
    </source>
</evidence>
<sequence>MQGRLVVGWWSRGGGLAAKKPELMRLMVTKASNRAAVHGVRPPIPDTVDKEEVEKEISKGKEMKESKRKRVEETVDSQLKQLSHDILFPPPDDPKI</sequence>
<feature type="region of interest" description="Disordered" evidence="1">
    <location>
        <begin position="39"/>
        <end position="96"/>
    </location>
</feature>
<comment type="caution">
    <text evidence="2">The sequence shown here is derived from an EMBL/GenBank/DDBJ whole genome shotgun (WGS) entry which is preliminary data.</text>
</comment>
<dbReference type="EMBL" id="VOIH02000003">
    <property type="protein sequence ID" value="KAF3451942.1"/>
    <property type="molecule type" value="Genomic_DNA"/>
</dbReference>